<dbReference type="SUPFAM" id="SSF54909">
    <property type="entry name" value="Dimeric alpha+beta barrel"/>
    <property type="match status" value="1"/>
</dbReference>
<feature type="domain" description="Stress-response A/B barrel" evidence="1">
    <location>
        <begin position="2"/>
        <end position="98"/>
    </location>
</feature>
<evidence type="ECO:0000259" key="1">
    <source>
        <dbReference type="PROSITE" id="PS51502"/>
    </source>
</evidence>
<dbReference type="Gene3D" id="3.30.70.100">
    <property type="match status" value="1"/>
</dbReference>
<dbReference type="Pfam" id="PF07876">
    <property type="entry name" value="Dabb"/>
    <property type="match status" value="1"/>
</dbReference>
<organism evidence="2 3">
    <name type="scientific">Pseudobutyrivibrio xylanivorans</name>
    <dbReference type="NCBI Taxonomy" id="185007"/>
    <lineage>
        <taxon>Bacteria</taxon>
        <taxon>Bacillati</taxon>
        <taxon>Bacillota</taxon>
        <taxon>Clostridia</taxon>
        <taxon>Lachnospirales</taxon>
        <taxon>Lachnospiraceae</taxon>
        <taxon>Pseudobutyrivibrio</taxon>
    </lineage>
</organism>
<sequence>MVKHVILWVLKDEYSAEEKAKIKAEIKAGLEGLKGQIPGLIEIKVNTEGLASSNADLLLDSTFKDEAALKVYATHPAHVAVADGKVRPFTASRVCLDYEV</sequence>
<dbReference type="EMBL" id="FMWK01000006">
    <property type="protein sequence ID" value="SCZ78978.1"/>
    <property type="molecule type" value="Genomic_DNA"/>
</dbReference>
<reference evidence="2 3" key="1">
    <citation type="submission" date="2016-10" db="EMBL/GenBank/DDBJ databases">
        <authorList>
            <person name="de Groot N.N."/>
        </authorList>
    </citation>
    <scope>NUCLEOTIDE SEQUENCE [LARGE SCALE GENOMIC DNA]</scope>
    <source>
        <strain evidence="2 3">DSM 10317</strain>
    </source>
</reference>
<accession>A0A1G5RYQ6</accession>
<dbReference type="RefSeq" id="WP_090162538.1">
    <property type="nucleotide sequence ID" value="NZ_FMWK01000006.1"/>
</dbReference>
<gene>
    <name evidence="2" type="ORF">SAMN02910350_01566</name>
</gene>
<dbReference type="AlphaFoldDB" id="A0A1G5RYQ6"/>
<dbReference type="InterPro" id="IPR011008">
    <property type="entry name" value="Dimeric_a/b-barrel"/>
</dbReference>
<dbReference type="InterPro" id="IPR013097">
    <property type="entry name" value="Dabb"/>
</dbReference>
<evidence type="ECO:0000313" key="2">
    <source>
        <dbReference type="EMBL" id="SCZ78978.1"/>
    </source>
</evidence>
<evidence type="ECO:0000313" key="3">
    <source>
        <dbReference type="Proteomes" id="UP000199428"/>
    </source>
</evidence>
<proteinExistence type="predicted"/>
<dbReference type="PANTHER" id="PTHR37832">
    <property type="entry name" value="BLL2683 PROTEIN"/>
    <property type="match status" value="1"/>
</dbReference>
<dbReference type="PANTHER" id="PTHR37832:SF1">
    <property type="entry name" value="STRESS-RESPONSE A_B BARREL DOMAIN-CONTAINING PROTEIN"/>
    <property type="match status" value="1"/>
</dbReference>
<dbReference type="Proteomes" id="UP000199428">
    <property type="component" value="Unassembled WGS sequence"/>
</dbReference>
<dbReference type="SMART" id="SM00886">
    <property type="entry name" value="Dabb"/>
    <property type="match status" value="1"/>
</dbReference>
<dbReference type="PROSITE" id="PS51502">
    <property type="entry name" value="S_R_A_B_BARREL"/>
    <property type="match status" value="1"/>
</dbReference>
<name>A0A1G5RYQ6_PSEXY</name>
<protein>
    <submittedName>
        <fullName evidence="2">Stress responsive A/B Barrel Domain</fullName>
    </submittedName>
</protein>